<dbReference type="SUPFAM" id="SSF52540">
    <property type="entry name" value="P-loop containing nucleoside triphosphate hydrolases"/>
    <property type="match status" value="1"/>
</dbReference>
<evidence type="ECO:0000313" key="8">
    <source>
        <dbReference type="EMBL" id="RRS00980.1"/>
    </source>
</evidence>
<dbReference type="InterPro" id="IPR001789">
    <property type="entry name" value="Sig_transdc_resp-reg_receiver"/>
</dbReference>
<dbReference type="InterPro" id="IPR025944">
    <property type="entry name" value="Sigma_54_int_dom_CS"/>
</dbReference>
<dbReference type="Proteomes" id="UP000269265">
    <property type="component" value="Unassembled WGS sequence"/>
</dbReference>
<dbReference type="InterPro" id="IPR009057">
    <property type="entry name" value="Homeodomain-like_sf"/>
</dbReference>
<dbReference type="Gene3D" id="1.10.8.60">
    <property type="match status" value="1"/>
</dbReference>
<dbReference type="GO" id="GO:0006355">
    <property type="term" value="P:regulation of DNA-templated transcription"/>
    <property type="evidence" value="ECO:0007669"/>
    <property type="project" value="InterPro"/>
</dbReference>
<dbReference type="PROSITE" id="PS50110">
    <property type="entry name" value="RESPONSE_REGULATORY"/>
    <property type="match status" value="1"/>
</dbReference>
<dbReference type="InterPro" id="IPR002078">
    <property type="entry name" value="Sigma_54_int"/>
</dbReference>
<dbReference type="PROSITE" id="PS00688">
    <property type="entry name" value="SIGMA54_INTERACT_3"/>
    <property type="match status" value="1"/>
</dbReference>
<evidence type="ECO:0000256" key="5">
    <source>
        <dbReference type="PROSITE-ProRule" id="PRU00169"/>
    </source>
</evidence>
<keyword evidence="4" id="KW-0804">Transcription</keyword>
<proteinExistence type="predicted"/>
<dbReference type="InterPro" id="IPR003593">
    <property type="entry name" value="AAA+_ATPase"/>
</dbReference>
<dbReference type="GO" id="GO:0000160">
    <property type="term" value="P:phosphorelay signal transduction system"/>
    <property type="evidence" value="ECO:0007669"/>
    <property type="project" value="InterPro"/>
</dbReference>
<evidence type="ECO:0000256" key="2">
    <source>
        <dbReference type="ARBA" id="ARBA00022840"/>
    </source>
</evidence>
<protein>
    <submittedName>
        <fullName evidence="8">Sigma-54-dependent Fis family transcriptional regulator</fullName>
    </submittedName>
</protein>
<dbReference type="Pfam" id="PF02954">
    <property type="entry name" value="HTH_8"/>
    <property type="match status" value="1"/>
</dbReference>
<reference evidence="8 9" key="1">
    <citation type="submission" date="2018-12" db="EMBL/GenBank/DDBJ databases">
        <title>The whole draft genome of Aquabacterium sp. SJQ9.</title>
        <authorList>
            <person name="Sun L."/>
            <person name="Gao X."/>
            <person name="Chen W."/>
            <person name="Huang K."/>
        </authorList>
    </citation>
    <scope>NUCLEOTIDE SEQUENCE [LARGE SCALE GENOMIC DNA]</scope>
    <source>
        <strain evidence="8 9">SJQ9</strain>
    </source>
</reference>
<feature type="domain" description="Sigma-54 factor interaction" evidence="6">
    <location>
        <begin position="178"/>
        <end position="408"/>
    </location>
</feature>
<evidence type="ECO:0000256" key="4">
    <source>
        <dbReference type="ARBA" id="ARBA00023163"/>
    </source>
</evidence>
<dbReference type="RefSeq" id="WP_125245474.1">
    <property type="nucleotide sequence ID" value="NZ_RSED01000031.1"/>
</dbReference>
<dbReference type="InterPro" id="IPR002197">
    <property type="entry name" value="HTH_Fis"/>
</dbReference>
<feature type="modified residue" description="4-aspartylphosphate" evidence="5">
    <location>
        <position position="58"/>
    </location>
</feature>
<dbReference type="SMART" id="SM00448">
    <property type="entry name" value="REC"/>
    <property type="match status" value="1"/>
</dbReference>
<dbReference type="Gene3D" id="3.40.50.2300">
    <property type="match status" value="1"/>
</dbReference>
<dbReference type="InterPro" id="IPR027417">
    <property type="entry name" value="P-loop_NTPase"/>
</dbReference>
<evidence type="ECO:0000256" key="3">
    <source>
        <dbReference type="ARBA" id="ARBA00023015"/>
    </source>
</evidence>
<dbReference type="AlphaFoldDB" id="A0A426V2B0"/>
<comment type="caution">
    <text evidence="8">The sequence shown here is derived from an EMBL/GenBank/DDBJ whole genome shotgun (WGS) entry which is preliminary data.</text>
</comment>
<dbReference type="PANTHER" id="PTHR32071">
    <property type="entry name" value="TRANSCRIPTIONAL REGULATORY PROTEIN"/>
    <property type="match status" value="1"/>
</dbReference>
<dbReference type="InterPro" id="IPR011006">
    <property type="entry name" value="CheY-like_superfamily"/>
</dbReference>
<keyword evidence="9" id="KW-1185">Reference proteome</keyword>
<keyword evidence="5" id="KW-0597">Phosphoprotein</keyword>
<dbReference type="Pfam" id="PF00158">
    <property type="entry name" value="Sigma54_activat"/>
    <property type="match status" value="1"/>
</dbReference>
<dbReference type="SUPFAM" id="SSF46689">
    <property type="entry name" value="Homeodomain-like"/>
    <property type="match status" value="1"/>
</dbReference>
<dbReference type="PANTHER" id="PTHR32071:SF100">
    <property type="entry name" value="RESPONSE REGULATOR PROTEIN PILR"/>
    <property type="match status" value="1"/>
</dbReference>
<name>A0A426V2B0_9BURK</name>
<dbReference type="SMART" id="SM00382">
    <property type="entry name" value="AAA"/>
    <property type="match status" value="1"/>
</dbReference>
<dbReference type="OrthoDB" id="9761705at2"/>
<evidence type="ECO:0000259" key="6">
    <source>
        <dbReference type="PROSITE" id="PS50045"/>
    </source>
</evidence>
<accession>A0A426V2B0</accession>
<organism evidence="8 9">
    <name type="scientific">Aquabacterium soli</name>
    <dbReference type="NCBI Taxonomy" id="2493092"/>
    <lineage>
        <taxon>Bacteria</taxon>
        <taxon>Pseudomonadati</taxon>
        <taxon>Pseudomonadota</taxon>
        <taxon>Betaproteobacteria</taxon>
        <taxon>Burkholderiales</taxon>
        <taxon>Aquabacterium</taxon>
    </lineage>
</organism>
<evidence type="ECO:0000256" key="1">
    <source>
        <dbReference type="ARBA" id="ARBA00022741"/>
    </source>
</evidence>
<evidence type="ECO:0000313" key="9">
    <source>
        <dbReference type="Proteomes" id="UP000269265"/>
    </source>
</evidence>
<dbReference type="Pfam" id="PF25601">
    <property type="entry name" value="AAA_lid_14"/>
    <property type="match status" value="1"/>
</dbReference>
<dbReference type="GO" id="GO:0005524">
    <property type="term" value="F:ATP binding"/>
    <property type="evidence" value="ECO:0007669"/>
    <property type="project" value="UniProtKB-KW"/>
</dbReference>
<sequence>MSNNAAPSRLLVVDDEPDLRTLYELTLLRDGYDVETAACVDDARLTLQEQSFDAIITDMRLPDGTGLDLLRHMESLGRREKAIVITAHGSAENAVEALKAGAFDYLTKPVDLKQFRAVVAAALSSKDVVSPALRDLGQPKRSTARAPDVALSANVADTAPTRPLATPLPVASAALARLTGQSRAIAHVRQLIEKVSRSMAPALLWGESGTGKELVARAIHDVSTRHGQPFVAVNCGAIPEQLLEAEFFGYRKGAFTGAQEDREGFFQAARGGSLFLDEIGDLPLPMQSKLLRAIQERAVRPVGAINEIPVDVRIISATHKDLAREVQAGRFRQDLFYRLNVIQIPLPALRDRMEDLPLICEQVLHRLATESGQIPAPQLRPSAEQALRGYGFPGNVRELENILHRAVALSADHLIEAGDLGLPSHMASVAAVSSPAPANAAPTDLQAPFVPPASAPSTPQPLPQTVTRGYEDPGLAAIAGTSPLPTDLAAHLDHIERDILVRALEKHRLNRTAAGASLGLSLRQMRYRMARLGVHVTAHGVELGERFDPGDTEHDPLT</sequence>
<dbReference type="FunFam" id="3.40.50.300:FF:000006">
    <property type="entry name" value="DNA-binding transcriptional regulator NtrC"/>
    <property type="match status" value="1"/>
</dbReference>
<keyword evidence="3" id="KW-0805">Transcription regulation</keyword>
<gene>
    <name evidence="8" type="ORF">EIP75_22650</name>
</gene>
<dbReference type="Gene3D" id="1.10.10.60">
    <property type="entry name" value="Homeodomain-like"/>
    <property type="match status" value="1"/>
</dbReference>
<evidence type="ECO:0000259" key="7">
    <source>
        <dbReference type="PROSITE" id="PS50110"/>
    </source>
</evidence>
<dbReference type="EMBL" id="RSED01000031">
    <property type="protein sequence ID" value="RRS00980.1"/>
    <property type="molecule type" value="Genomic_DNA"/>
</dbReference>
<keyword evidence="2" id="KW-0067">ATP-binding</keyword>
<dbReference type="InterPro" id="IPR058031">
    <property type="entry name" value="AAA_lid_NorR"/>
</dbReference>
<feature type="domain" description="Response regulatory" evidence="7">
    <location>
        <begin position="9"/>
        <end position="123"/>
    </location>
</feature>
<dbReference type="Pfam" id="PF00072">
    <property type="entry name" value="Response_reg"/>
    <property type="match status" value="1"/>
</dbReference>
<keyword evidence="1" id="KW-0547">Nucleotide-binding</keyword>
<dbReference type="Gene3D" id="3.40.50.300">
    <property type="entry name" value="P-loop containing nucleotide triphosphate hydrolases"/>
    <property type="match status" value="1"/>
</dbReference>
<dbReference type="CDD" id="cd00009">
    <property type="entry name" value="AAA"/>
    <property type="match status" value="1"/>
</dbReference>
<dbReference type="GO" id="GO:0043565">
    <property type="term" value="F:sequence-specific DNA binding"/>
    <property type="evidence" value="ECO:0007669"/>
    <property type="project" value="InterPro"/>
</dbReference>
<dbReference type="SUPFAM" id="SSF52172">
    <property type="entry name" value="CheY-like"/>
    <property type="match status" value="1"/>
</dbReference>
<dbReference type="PROSITE" id="PS50045">
    <property type="entry name" value="SIGMA54_INTERACT_4"/>
    <property type="match status" value="1"/>
</dbReference>